<gene>
    <name evidence="2" type="ORF">LCGC14_2442110</name>
</gene>
<name>A0A0F9BIU9_9ZZZZ</name>
<evidence type="ECO:0000313" key="2">
    <source>
        <dbReference type="EMBL" id="KKL21770.1"/>
    </source>
</evidence>
<sequence length="55" mass="6044">MPTYKFSCEDCGGITKISRRMSEDKTPDECIQCGSTKLRRVYSSVGMSVKGASSM</sequence>
<reference evidence="2" key="1">
    <citation type="journal article" date="2015" name="Nature">
        <title>Complex archaea that bridge the gap between prokaryotes and eukaryotes.</title>
        <authorList>
            <person name="Spang A."/>
            <person name="Saw J.H."/>
            <person name="Jorgensen S.L."/>
            <person name="Zaremba-Niedzwiedzka K."/>
            <person name="Martijn J."/>
            <person name="Lind A.E."/>
            <person name="van Eijk R."/>
            <person name="Schleper C."/>
            <person name="Guy L."/>
            <person name="Ettema T.J."/>
        </authorList>
    </citation>
    <scope>NUCLEOTIDE SEQUENCE</scope>
</reference>
<protein>
    <recommendedName>
        <fullName evidence="1">Putative regulatory protein FmdB zinc ribbon domain-containing protein</fullName>
    </recommendedName>
</protein>
<dbReference type="AlphaFoldDB" id="A0A0F9BIU9"/>
<comment type="caution">
    <text evidence="2">The sequence shown here is derived from an EMBL/GenBank/DDBJ whole genome shotgun (WGS) entry which is preliminary data.</text>
</comment>
<feature type="domain" description="Putative regulatory protein FmdB zinc ribbon" evidence="1">
    <location>
        <begin position="1"/>
        <end position="43"/>
    </location>
</feature>
<evidence type="ECO:0000259" key="1">
    <source>
        <dbReference type="SMART" id="SM00834"/>
    </source>
</evidence>
<dbReference type="NCBIfam" id="TIGR02605">
    <property type="entry name" value="CxxC_CxxC_SSSS"/>
    <property type="match status" value="1"/>
</dbReference>
<dbReference type="Pfam" id="PF09723">
    <property type="entry name" value="Zn_ribbon_8"/>
    <property type="match status" value="1"/>
</dbReference>
<proteinExistence type="predicted"/>
<dbReference type="Gene3D" id="2.20.28.10">
    <property type="match status" value="1"/>
</dbReference>
<accession>A0A0F9BIU9</accession>
<organism evidence="2">
    <name type="scientific">marine sediment metagenome</name>
    <dbReference type="NCBI Taxonomy" id="412755"/>
    <lineage>
        <taxon>unclassified sequences</taxon>
        <taxon>metagenomes</taxon>
        <taxon>ecological metagenomes</taxon>
    </lineage>
</organism>
<dbReference type="EMBL" id="LAZR01037606">
    <property type="protein sequence ID" value="KKL21770.1"/>
    <property type="molecule type" value="Genomic_DNA"/>
</dbReference>
<dbReference type="SMART" id="SM00834">
    <property type="entry name" value="CxxC_CXXC_SSSS"/>
    <property type="match status" value="1"/>
</dbReference>
<dbReference type="InterPro" id="IPR013429">
    <property type="entry name" value="Regulatory_FmdB_Zinc_ribbon"/>
</dbReference>
<feature type="non-terminal residue" evidence="2">
    <location>
        <position position="55"/>
    </location>
</feature>